<evidence type="ECO:0000313" key="2">
    <source>
        <dbReference type="Proteomes" id="UP000054399"/>
    </source>
</evidence>
<dbReference type="RefSeq" id="XP_066616841.1">
    <property type="nucleotide sequence ID" value="XM_066754940.1"/>
</dbReference>
<gene>
    <name evidence="1" type="ORF">I308_100369</name>
</gene>
<keyword evidence="2" id="KW-1185">Reference proteome</keyword>
<name>A0ABR3C7U4_9TREE</name>
<reference evidence="1 2" key="2">
    <citation type="submission" date="2024-01" db="EMBL/GenBank/DDBJ databases">
        <title>Comparative genomics of Cryptococcus and Kwoniella reveals pathogenesis evolution and contrasting modes of karyotype evolution via chromosome fusion or intercentromeric recombination.</title>
        <authorList>
            <person name="Coelho M.A."/>
            <person name="David-Palma M."/>
            <person name="Shea T."/>
            <person name="Bowers K."/>
            <person name="Mcginley-Smith S."/>
            <person name="Mohammad A.W."/>
            <person name="Gnirke A."/>
            <person name="Yurkov A.M."/>
            <person name="Nowrousian M."/>
            <person name="Sun S."/>
            <person name="Cuomo C.A."/>
            <person name="Heitman J."/>
        </authorList>
    </citation>
    <scope>NUCLEOTIDE SEQUENCE [LARGE SCALE GENOMIC DNA]</scope>
    <source>
        <strain evidence="1 2">IND107</strain>
    </source>
</reference>
<organism evidence="1 2">
    <name type="scientific">Cryptococcus tetragattii IND107</name>
    <dbReference type="NCBI Taxonomy" id="1296105"/>
    <lineage>
        <taxon>Eukaryota</taxon>
        <taxon>Fungi</taxon>
        <taxon>Dikarya</taxon>
        <taxon>Basidiomycota</taxon>
        <taxon>Agaricomycotina</taxon>
        <taxon>Tremellomycetes</taxon>
        <taxon>Tremellales</taxon>
        <taxon>Cryptococcaceae</taxon>
        <taxon>Cryptococcus</taxon>
        <taxon>Cryptococcus gattii species complex</taxon>
    </lineage>
</organism>
<accession>A0ABR3C7U4</accession>
<protein>
    <submittedName>
        <fullName evidence="1">Uncharacterized protein</fullName>
    </submittedName>
</protein>
<comment type="caution">
    <text evidence="1">The sequence shown here is derived from an EMBL/GenBank/DDBJ whole genome shotgun (WGS) entry which is preliminary data.</text>
</comment>
<reference evidence="2" key="1">
    <citation type="submission" date="2015-01" db="EMBL/GenBank/DDBJ databases">
        <title>The Genome Sequence of Cryptococcus gattii MMRL2647.</title>
        <authorList>
            <consortium name="The Broad Institute Genomics Platform"/>
            <person name="Cuomo C."/>
            <person name="Litvintseva A."/>
            <person name="Chen Y."/>
            <person name="Heitman J."/>
            <person name="Sun S."/>
            <person name="Springer D."/>
            <person name="Dromer F."/>
            <person name="Young S."/>
            <person name="Zeng Q."/>
            <person name="Gargeya S."/>
            <person name="Abouelleil A."/>
            <person name="Alvarado L."/>
            <person name="Chapman S.B."/>
            <person name="Gainer-Dewar J."/>
            <person name="Goldberg J."/>
            <person name="Griggs A."/>
            <person name="Gujja S."/>
            <person name="Hansen M."/>
            <person name="Howarth C."/>
            <person name="Imamovic A."/>
            <person name="Larimer J."/>
            <person name="Murphy C."/>
            <person name="Naylor J."/>
            <person name="Pearson M."/>
            <person name="Priest M."/>
            <person name="Roberts A."/>
            <person name="Saif S."/>
            <person name="Shea T."/>
            <person name="Sykes S."/>
            <person name="Wortman J."/>
            <person name="Nusbaum C."/>
            <person name="Birren B."/>
        </authorList>
    </citation>
    <scope>NUCLEOTIDE SEQUENCE [LARGE SCALE GENOMIC DNA]</scope>
    <source>
        <strain evidence="2">IND107</strain>
    </source>
</reference>
<sequence>MASCHNHPHRHLYASVCEPHLQGKLHFCANQSFISIFDLGPEISQGRKVYIRTGTICRGRPTSVAITGGAHFNRKNSPCLKCAEHSEAMLAQHHEFLRQFEQAPQAARQTHVARRAGHLTKATQAHIAALEKSIFAMPGHLSDFDLFPDVDNVLHAVVDPMHASRGNLAVLHT</sequence>
<dbReference type="EMBL" id="ATAM02000001">
    <property type="protein sequence ID" value="KAL0255564.1"/>
    <property type="molecule type" value="Genomic_DNA"/>
</dbReference>
<dbReference type="Proteomes" id="UP000054399">
    <property type="component" value="Unassembled WGS sequence"/>
</dbReference>
<dbReference type="GeneID" id="91987227"/>
<proteinExistence type="predicted"/>
<evidence type="ECO:0000313" key="1">
    <source>
        <dbReference type="EMBL" id="KAL0255564.1"/>
    </source>
</evidence>